<feature type="domain" description="Gcp-like" evidence="1">
    <location>
        <begin position="32"/>
        <end position="147"/>
    </location>
</feature>
<dbReference type="GO" id="GO:0005829">
    <property type="term" value="C:cytosol"/>
    <property type="evidence" value="ECO:0007669"/>
    <property type="project" value="TreeGrafter"/>
</dbReference>
<dbReference type="NCBIfam" id="TIGR03725">
    <property type="entry name" value="T6A_YeaZ"/>
    <property type="match status" value="1"/>
</dbReference>
<dbReference type="Proteomes" id="UP000516446">
    <property type="component" value="Chromosome"/>
</dbReference>
<reference evidence="2 3" key="1">
    <citation type="submission" date="2019-08" db="EMBL/GenBank/DDBJ databases">
        <authorList>
            <person name="Chang H.C."/>
            <person name="Mun S.Y."/>
        </authorList>
    </citation>
    <scope>NUCLEOTIDE SEQUENCE [LARGE SCALE GENOMIC DNA]</scope>
    <source>
        <strain evidence="2 3">SK</strain>
    </source>
</reference>
<dbReference type="CDD" id="cd24032">
    <property type="entry name" value="ASKHA_NBD_TsaB"/>
    <property type="match status" value="1"/>
</dbReference>
<dbReference type="GO" id="GO:0002949">
    <property type="term" value="P:tRNA threonylcarbamoyladenosine modification"/>
    <property type="evidence" value="ECO:0007669"/>
    <property type="project" value="InterPro"/>
</dbReference>
<dbReference type="InterPro" id="IPR000905">
    <property type="entry name" value="Gcp-like_dom"/>
</dbReference>
<dbReference type="GO" id="GO:0016740">
    <property type="term" value="F:transferase activity"/>
    <property type="evidence" value="ECO:0007669"/>
    <property type="project" value="UniProtKB-KW"/>
</dbReference>
<dbReference type="EMBL" id="CP043431">
    <property type="protein sequence ID" value="QNT64278.1"/>
    <property type="molecule type" value="Genomic_DNA"/>
</dbReference>
<evidence type="ECO:0000313" key="3">
    <source>
        <dbReference type="Proteomes" id="UP000516446"/>
    </source>
</evidence>
<proteinExistence type="predicted"/>
<dbReference type="RefSeq" id="WP_006845998.1">
    <property type="nucleotide sequence ID" value="NZ_CP026847.1"/>
</dbReference>
<dbReference type="Gene3D" id="3.30.420.40">
    <property type="match status" value="2"/>
</dbReference>
<evidence type="ECO:0000313" key="2">
    <source>
        <dbReference type="EMBL" id="QNT64278.1"/>
    </source>
</evidence>
<dbReference type="InterPro" id="IPR043129">
    <property type="entry name" value="ATPase_NBD"/>
</dbReference>
<dbReference type="PANTHER" id="PTHR11735">
    <property type="entry name" value="TRNA N6-ADENOSINE THREONYLCARBAMOYLTRANSFERASE"/>
    <property type="match status" value="1"/>
</dbReference>
<organism evidence="2 3">
    <name type="scientific">Weissella koreensis</name>
    <dbReference type="NCBI Taxonomy" id="165096"/>
    <lineage>
        <taxon>Bacteria</taxon>
        <taxon>Bacillati</taxon>
        <taxon>Bacillota</taxon>
        <taxon>Bacilli</taxon>
        <taxon>Lactobacillales</taxon>
        <taxon>Lactobacillaceae</taxon>
        <taxon>Weissella</taxon>
    </lineage>
</organism>
<gene>
    <name evidence="2" type="primary">tsaB</name>
    <name evidence="2" type="ORF">FY536_02840</name>
</gene>
<name>A0A7H1MLE2_9LACO</name>
<evidence type="ECO:0000259" key="1">
    <source>
        <dbReference type="Pfam" id="PF00814"/>
    </source>
</evidence>
<sequence>MKTIAFDTSNQPLTAAVFKDGVLLEQLEMDSTRNHSEKLMSAIDQLLQNQNWTPQNLDQVIVSQGPGSYTGLRLAVTTAKTLAFTLQLELRGISGLALLASNVLDDNTLIIPMMDARNENVYTGQYRWQAGQLMMVESDRHSSIYDLPLAVGDQPVVYVGEYHKFKEMLQSKVPQAKFATDNLPHATNMFNLAQNVTPLRDSVEIHNFNPNYLRVTQAEADWQALHPNVENKDYVEKIK</sequence>
<dbReference type="InterPro" id="IPR022496">
    <property type="entry name" value="T6A_TsaB"/>
</dbReference>
<keyword evidence="2" id="KW-0808">Transferase</keyword>
<dbReference type="AlphaFoldDB" id="A0A7H1MLE2"/>
<dbReference type="PANTHER" id="PTHR11735:SF11">
    <property type="entry name" value="TRNA THREONYLCARBAMOYLADENOSINE BIOSYNTHESIS PROTEIN TSAB"/>
    <property type="match status" value="1"/>
</dbReference>
<accession>A0A7H1MLE2</accession>
<dbReference type="Pfam" id="PF00814">
    <property type="entry name" value="TsaD"/>
    <property type="match status" value="1"/>
</dbReference>
<keyword evidence="3" id="KW-1185">Reference proteome</keyword>
<protein>
    <submittedName>
        <fullName evidence="2">tRNA (Adenosine(37)-N6)-threonylcarbamoyltransferase complex dimerization subunit type 1 TsaB</fullName>
    </submittedName>
</protein>
<dbReference type="SUPFAM" id="SSF53067">
    <property type="entry name" value="Actin-like ATPase domain"/>
    <property type="match status" value="2"/>
</dbReference>